<evidence type="ECO:0000256" key="4">
    <source>
        <dbReference type="ARBA" id="ARBA00022898"/>
    </source>
</evidence>
<dbReference type="GO" id="GO:0006520">
    <property type="term" value="P:amino acid metabolic process"/>
    <property type="evidence" value="ECO:0007669"/>
    <property type="project" value="InterPro"/>
</dbReference>
<feature type="modified residue" description="N6-(pyridoxal phosphate)lysine" evidence="6">
    <location>
        <position position="297"/>
    </location>
</feature>
<sequence>MSDIDAYDPEAFRAAGHRLIDGLADHLVRAGGRDCPAISNVAPERMLEELPARFPAGPGGDVVMRLLEVVRRSTAVHHPGYVGHQVSTPLPQAALAELTSALINNGMAIYEMGQMQTVMERHVVAWMCGVLGFGDGSGGILTHGGSLGNLTALLAARQARAGHDIWTEGTQQPLALLASDQAHYCIDRAARIMGWGAGGSIAVPTDGRFRMGIDELERSHRRAVDEGRRVVAVVASCCSTATGSFDPVDAIADFCAEHDLWLHVDGAHGASFALSERTRDRLRGVERADSVVWDLHKMMALPSLNTAVLFRDGRRSYEAFAQQASYLFDDTDPGSEWFNVGRRTMECTKRALGVTAYCMLEAYGTAHFARHVERLMELTHRLEALVVAAADFELAVEPEANILCFRHVPPGFDQDLDGLQARIRRRVLDNGRYYLVQTRLRGRLWLRTSLMNPNTTEDDLEGLLDEIRATAANRGHRLD</sequence>
<proteinExistence type="inferred from homology"/>
<dbReference type="InterPro" id="IPR010977">
    <property type="entry name" value="Aromatic_deC"/>
</dbReference>
<dbReference type="InterPro" id="IPR015424">
    <property type="entry name" value="PyrdxlP-dep_Trfase"/>
</dbReference>
<reference evidence="8 9" key="1">
    <citation type="submission" date="2019-02" db="EMBL/GenBank/DDBJ databases">
        <title>Deep-cultivation of Planctomycetes and their phenomic and genomic characterization uncovers novel biology.</title>
        <authorList>
            <person name="Wiegand S."/>
            <person name="Jogler M."/>
            <person name="Boedeker C."/>
            <person name="Pinto D."/>
            <person name="Vollmers J."/>
            <person name="Rivas-Marin E."/>
            <person name="Kohn T."/>
            <person name="Peeters S.H."/>
            <person name="Heuer A."/>
            <person name="Rast P."/>
            <person name="Oberbeckmann S."/>
            <person name="Bunk B."/>
            <person name="Jeske O."/>
            <person name="Meyerdierks A."/>
            <person name="Storesund J.E."/>
            <person name="Kallscheuer N."/>
            <person name="Luecker S."/>
            <person name="Lage O.M."/>
            <person name="Pohl T."/>
            <person name="Merkel B.J."/>
            <person name="Hornburger P."/>
            <person name="Mueller R.-W."/>
            <person name="Bruemmer F."/>
            <person name="Labrenz M."/>
            <person name="Spormann A.M."/>
            <person name="Op den Camp H."/>
            <person name="Overmann J."/>
            <person name="Amann R."/>
            <person name="Jetten M.S.M."/>
            <person name="Mascher T."/>
            <person name="Medema M.H."/>
            <person name="Devos D.P."/>
            <person name="Kaster A.-K."/>
            <person name="Ovreas L."/>
            <person name="Rohde M."/>
            <person name="Galperin M.Y."/>
            <person name="Jogler C."/>
        </authorList>
    </citation>
    <scope>NUCLEOTIDE SEQUENCE [LARGE SCALE GENOMIC DNA]</scope>
    <source>
        <strain evidence="8 9">Pla133</strain>
    </source>
</reference>
<keyword evidence="4 6" id="KW-0663">Pyridoxal phosphate</keyword>
<dbReference type="GO" id="GO:0033983">
    <property type="term" value="F:diaminobutyrate decarboxylase activity"/>
    <property type="evidence" value="ECO:0007669"/>
    <property type="project" value="UniProtKB-EC"/>
</dbReference>
<organism evidence="8 9">
    <name type="scientific">Engelhardtia mirabilis</name>
    <dbReference type="NCBI Taxonomy" id="2528011"/>
    <lineage>
        <taxon>Bacteria</taxon>
        <taxon>Pseudomonadati</taxon>
        <taxon>Planctomycetota</taxon>
        <taxon>Planctomycetia</taxon>
        <taxon>Planctomycetia incertae sedis</taxon>
        <taxon>Engelhardtia</taxon>
    </lineage>
</organism>
<evidence type="ECO:0000256" key="5">
    <source>
        <dbReference type="ARBA" id="ARBA00023239"/>
    </source>
</evidence>
<keyword evidence="3" id="KW-0210">Decarboxylase</keyword>
<dbReference type="InterPro" id="IPR015421">
    <property type="entry name" value="PyrdxlP-dep_Trfase_major"/>
</dbReference>
<keyword evidence="5 7" id="KW-0456">Lyase</keyword>
<dbReference type="InterPro" id="IPR002129">
    <property type="entry name" value="PyrdxlP-dep_de-COase"/>
</dbReference>
<comment type="similarity">
    <text evidence="2 7">Belongs to the group II decarboxylase family.</text>
</comment>
<dbReference type="SUPFAM" id="SSF53383">
    <property type="entry name" value="PLP-dependent transferases"/>
    <property type="match status" value="1"/>
</dbReference>
<dbReference type="Pfam" id="PF00282">
    <property type="entry name" value="Pyridoxal_deC"/>
    <property type="match status" value="1"/>
</dbReference>
<dbReference type="GO" id="GO:0005737">
    <property type="term" value="C:cytoplasm"/>
    <property type="evidence" value="ECO:0007669"/>
    <property type="project" value="TreeGrafter"/>
</dbReference>
<dbReference type="KEGG" id="pbap:Pla133_04400"/>
<dbReference type="Gene3D" id="3.40.640.10">
    <property type="entry name" value="Type I PLP-dependent aspartate aminotransferase-like (Major domain)"/>
    <property type="match status" value="1"/>
</dbReference>
<comment type="cofactor">
    <cofactor evidence="1 6 7">
        <name>pyridoxal 5'-phosphate</name>
        <dbReference type="ChEBI" id="CHEBI:597326"/>
    </cofactor>
</comment>
<protein>
    <submittedName>
        <fullName evidence="8">L-2,4-diaminobutyrate decarboxylase</fullName>
        <ecNumber evidence="8">4.1.1.86</ecNumber>
    </submittedName>
</protein>
<evidence type="ECO:0000256" key="1">
    <source>
        <dbReference type="ARBA" id="ARBA00001933"/>
    </source>
</evidence>
<dbReference type="EC" id="4.1.1.86" evidence="8"/>
<name>A0A518BEF8_9BACT</name>
<accession>A0A518BEF8</accession>
<dbReference type="Gene3D" id="3.90.1150.170">
    <property type="match status" value="1"/>
</dbReference>
<dbReference type="PRINTS" id="PR00800">
    <property type="entry name" value="YHDCRBOXLASE"/>
</dbReference>
<gene>
    <name evidence="8" type="primary">ddc</name>
    <name evidence="8" type="ORF">Pla133_04400</name>
</gene>
<dbReference type="EMBL" id="CP036287">
    <property type="protein sequence ID" value="QDU65375.1"/>
    <property type="molecule type" value="Genomic_DNA"/>
</dbReference>
<dbReference type="GO" id="GO:0019752">
    <property type="term" value="P:carboxylic acid metabolic process"/>
    <property type="evidence" value="ECO:0007669"/>
    <property type="project" value="InterPro"/>
</dbReference>
<dbReference type="GO" id="GO:0030170">
    <property type="term" value="F:pyridoxal phosphate binding"/>
    <property type="evidence" value="ECO:0007669"/>
    <property type="project" value="InterPro"/>
</dbReference>
<dbReference type="RefSeq" id="WP_145061915.1">
    <property type="nucleotide sequence ID" value="NZ_CP036287.1"/>
</dbReference>
<dbReference type="PANTHER" id="PTHR45677:SF8">
    <property type="entry name" value="CYSTEINE SULFINIC ACID DECARBOXYLASE"/>
    <property type="match status" value="1"/>
</dbReference>
<evidence type="ECO:0000256" key="3">
    <source>
        <dbReference type="ARBA" id="ARBA00022793"/>
    </source>
</evidence>
<evidence type="ECO:0000313" key="9">
    <source>
        <dbReference type="Proteomes" id="UP000316921"/>
    </source>
</evidence>
<dbReference type="AlphaFoldDB" id="A0A518BEF8"/>
<keyword evidence="9" id="KW-1185">Reference proteome</keyword>
<evidence type="ECO:0000256" key="6">
    <source>
        <dbReference type="PIRSR" id="PIRSR602129-50"/>
    </source>
</evidence>
<evidence type="ECO:0000256" key="7">
    <source>
        <dbReference type="RuleBase" id="RU000382"/>
    </source>
</evidence>
<dbReference type="PANTHER" id="PTHR45677">
    <property type="entry name" value="GLUTAMATE DECARBOXYLASE-RELATED"/>
    <property type="match status" value="1"/>
</dbReference>
<evidence type="ECO:0000256" key="2">
    <source>
        <dbReference type="ARBA" id="ARBA00009533"/>
    </source>
</evidence>
<dbReference type="Proteomes" id="UP000316921">
    <property type="component" value="Chromosome"/>
</dbReference>
<evidence type="ECO:0000313" key="8">
    <source>
        <dbReference type="EMBL" id="QDU65375.1"/>
    </source>
</evidence>